<protein>
    <submittedName>
        <fullName evidence="1">Uncharacterized protein</fullName>
    </submittedName>
</protein>
<dbReference type="AlphaFoldDB" id="A0A8J3MU57"/>
<reference evidence="1" key="1">
    <citation type="submission" date="2020-10" db="EMBL/GenBank/DDBJ databases">
        <title>Taxonomic study of unclassified bacteria belonging to the class Ktedonobacteria.</title>
        <authorList>
            <person name="Yabe S."/>
            <person name="Wang C.M."/>
            <person name="Zheng Y."/>
            <person name="Sakai Y."/>
            <person name="Cavaletti L."/>
            <person name="Monciardini P."/>
            <person name="Donadio S."/>
        </authorList>
    </citation>
    <scope>NUCLEOTIDE SEQUENCE</scope>
    <source>
        <strain evidence="1">SOSP1-1</strain>
    </source>
</reference>
<proteinExistence type="predicted"/>
<organism evidence="1 2">
    <name type="scientific">Ktedonospora formicarum</name>
    <dbReference type="NCBI Taxonomy" id="2778364"/>
    <lineage>
        <taxon>Bacteria</taxon>
        <taxon>Bacillati</taxon>
        <taxon>Chloroflexota</taxon>
        <taxon>Ktedonobacteria</taxon>
        <taxon>Ktedonobacterales</taxon>
        <taxon>Ktedonobacteraceae</taxon>
        <taxon>Ktedonospora</taxon>
    </lineage>
</organism>
<name>A0A8J3MU57_9CHLR</name>
<evidence type="ECO:0000313" key="1">
    <source>
        <dbReference type="EMBL" id="GHO48942.1"/>
    </source>
</evidence>
<dbReference type="RefSeq" id="WP_220198081.1">
    <property type="nucleotide sequence ID" value="NZ_BNJF01000004.1"/>
</dbReference>
<gene>
    <name evidence="1" type="ORF">KSX_71050</name>
</gene>
<dbReference type="Proteomes" id="UP000612362">
    <property type="component" value="Unassembled WGS sequence"/>
</dbReference>
<sequence>MLILSDYVIICPHLYETILEANPYVKMIVESGIYWLLDNQSRDWHEGWIRTFRGGVSSVGDV</sequence>
<keyword evidence="2" id="KW-1185">Reference proteome</keyword>
<dbReference type="EMBL" id="BNJF01000004">
    <property type="protein sequence ID" value="GHO48942.1"/>
    <property type="molecule type" value="Genomic_DNA"/>
</dbReference>
<evidence type="ECO:0000313" key="2">
    <source>
        <dbReference type="Proteomes" id="UP000612362"/>
    </source>
</evidence>
<comment type="caution">
    <text evidence="1">The sequence shown here is derived from an EMBL/GenBank/DDBJ whole genome shotgun (WGS) entry which is preliminary data.</text>
</comment>
<accession>A0A8J3MU57</accession>